<dbReference type="Pfam" id="PF13618">
    <property type="entry name" value="Gluconate_2-dh3"/>
    <property type="match status" value="1"/>
</dbReference>
<dbReference type="STRING" id="226505.SAMN05444394_3628"/>
<keyword evidence="1" id="KW-0812">Transmembrane</keyword>
<protein>
    <submittedName>
        <fullName evidence="2">Gluconate 2-dehydrogenase subunit 3</fullName>
    </submittedName>
</protein>
<keyword evidence="1" id="KW-1133">Transmembrane helix</keyword>
<dbReference type="EMBL" id="FSRC01000003">
    <property type="protein sequence ID" value="SIO15859.1"/>
    <property type="molecule type" value="Genomic_DNA"/>
</dbReference>
<dbReference type="RefSeq" id="WP_074226403.1">
    <property type="nucleotide sequence ID" value="NZ_FSRC01000003.1"/>
</dbReference>
<evidence type="ECO:0000256" key="1">
    <source>
        <dbReference type="SAM" id="Phobius"/>
    </source>
</evidence>
<dbReference type="AlphaFoldDB" id="A0A1N6H7W1"/>
<reference evidence="3" key="1">
    <citation type="submission" date="2016-11" db="EMBL/GenBank/DDBJ databases">
        <authorList>
            <person name="Varghese N."/>
            <person name="Submissions S."/>
        </authorList>
    </citation>
    <scope>NUCLEOTIDE SEQUENCE [LARGE SCALE GENOMIC DNA]</scope>
    <source>
        <strain evidence="3">DSM 15292</strain>
    </source>
</reference>
<keyword evidence="3" id="KW-1185">Reference proteome</keyword>
<evidence type="ECO:0000313" key="3">
    <source>
        <dbReference type="Proteomes" id="UP000185221"/>
    </source>
</evidence>
<keyword evidence="1" id="KW-0472">Membrane</keyword>
<gene>
    <name evidence="2" type="ORF">SAMN05444394_3628</name>
</gene>
<sequence length="185" mass="20771">MDRRKSLKILGGSVVGIAGLALVNWKWQITDQLTHQGFFSYKEEKLISSIADTIIPEGLPPQLPNPDAKPIGALSTGTDSYLKKLFEHCYDQDDQANIKNGLHQLNQQANLEFGDDFYNLPQTEREASLMQMANSEDEKQKEFFKLLKSQTITGFTTVKEVMVDYQGYQVAPGFYNGCAEVQTKA</sequence>
<dbReference type="InterPro" id="IPR027056">
    <property type="entry name" value="Gluconate_2DH_su3"/>
</dbReference>
<feature type="transmembrane region" description="Helical" evidence="1">
    <location>
        <begin position="7"/>
        <end position="27"/>
    </location>
</feature>
<name>A0A1N6H7W1_9BACT</name>
<dbReference type="Proteomes" id="UP000185221">
    <property type="component" value="Unassembled WGS sequence"/>
</dbReference>
<dbReference type="OrthoDB" id="6385145at2"/>
<proteinExistence type="predicted"/>
<organism evidence="2 3">
    <name type="scientific">Algoriphagus halophilus</name>
    <dbReference type="NCBI Taxonomy" id="226505"/>
    <lineage>
        <taxon>Bacteria</taxon>
        <taxon>Pseudomonadati</taxon>
        <taxon>Bacteroidota</taxon>
        <taxon>Cytophagia</taxon>
        <taxon>Cytophagales</taxon>
        <taxon>Cyclobacteriaceae</taxon>
        <taxon>Algoriphagus</taxon>
    </lineage>
</organism>
<accession>A0A1N6H7W1</accession>
<evidence type="ECO:0000313" key="2">
    <source>
        <dbReference type="EMBL" id="SIO15859.1"/>
    </source>
</evidence>